<dbReference type="Proteomes" id="UP000290900">
    <property type="component" value="Unassembled WGS sequence"/>
</dbReference>
<gene>
    <name evidence="3" type="ORF">BRENAR_LOCUS3285</name>
</gene>
<feature type="transmembrane region" description="Helical" evidence="2">
    <location>
        <begin position="12"/>
        <end position="31"/>
    </location>
</feature>
<keyword evidence="2" id="KW-0812">Transmembrane</keyword>
<feature type="compositionally biased region" description="Polar residues" evidence="1">
    <location>
        <begin position="41"/>
        <end position="54"/>
    </location>
</feature>
<feature type="region of interest" description="Disordered" evidence="1">
    <location>
        <begin position="79"/>
        <end position="147"/>
    </location>
</feature>
<dbReference type="AlphaFoldDB" id="A0A448YNN3"/>
<dbReference type="EMBL" id="CAACVR010000023">
    <property type="protein sequence ID" value="VEU22554.1"/>
    <property type="molecule type" value="Genomic_DNA"/>
</dbReference>
<evidence type="ECO:0000313" key="3">
    <source>
        <dbReference type="EMBL" id="VEU22554.1"/>
    </source>
</evidence>
<keyword evidence="4" id="KW-1185">Reference proteome</keyword>
<reference evidence="3 4" key="1">
    <citation type="submission" date="2018-12" db="EMBL/GenBank/DDBJ databases">
        <authorList>
            <person name="Tiukova I."/>
            <person name="Dainat J."/>
        </authorList>
    </citation>
    <scope>NUCLEOTIDE SEQUENCE [LARGE SCALE GENOMIC DNA]</scope>
</reference>
<evidence type="ECO:0000256" key="2">
    <source>
        <dbReference type="SAM" id="Phobius"/>
    </source>
</evidence>
<dbReference type="InParanoid" id="A0A448YNN3"/>
<accession>A0A448YNN3</accession>
<keyword evidence="2" id="KW-1133">Transmembrane helix</keyword>
<organism evidence="3 4">
    <name type="scientific">Brettanomyces naardenensis</name>
    <name type="common">Yeast</name>
    <dbReference type="NCBI Taxonomy" id="13370"/>
    <lineage>
        <taxon>Eukaryota</taxon>
        <taxon>Fungi</taxon>
        <taxon>Dikarya</taxon>
        <taxon>Ascomycota</taxon>
        <taxon>Saccharomycotina</taxon>
        <taxon>Pichiomycetes</taxon>
        <taxon>Pichiales</taxon>
        <taxon>Pichiaceae</taxon>
        <taxon>Brettanomyces</taxon>
    </lineage>
</organism>
<sequence length="147" mass="15769">MDTSNDGKIALAALLAGGAALSIAYICLAVFRNAKKQMVTSNSRTRMTRPNGQLPSYGPQRANDIELGLPAYTEAVNPSQDAGYYLPDGTFVSSERAQQIKTATSTRPDDEHEQPSSPPPPPDDSIGEPPAYTELPTRPASIHQRSD</sequence>
<proteinExistence type="predicted"/>
<name>A0A448YNN3_BRENA</name>
<protein>
    <submittedName>
        <fullName evidence="3">DEKNAAC103461</fullName>
    </submittedName>
</protein>
<feature type="compositionally biased region" description="Polar residues" evidence="1">
    <location>
        <begin position="91"/>
        <end position="106"/>
    </location>
</feature>
<evidence type="ECO:0000313" key="4">
    <source>
        <dbReference type="Proteomes" id="UP000290900"/>
    </source>
</evidence>
<keyword evidence="2" id="KW-0472">Membrane</keyword>
<feature type="region of interest" description="Disordered" evidence="1">
    <location>
        <begin position="41"/>
        <end position="62"/>
    </location>
</feature>
<evidence type="ECO:0000256" key="1">
    <source>
        <dbReference type="SAM" id="MobiDB-lite"/>
    </source>
</evidence>